<evidence type="ECO:0000256" key="1">
    <source>
        <dbReference type="SAM" id="Phobius"/>
    </source>
</evidence>
<dbReference type="Pfam" id="PF04246">
    <property type="entry name" value="RseC_MucC"/>
    <property type="match status" value="1"/>
</dbReference>
<dbReference type="AlphaFoldDB" id="A0A401FRH3"/>
<accession>A0A401FRH3</accession>
<reference evidence="3" key="2">
    <citation type="submission" date="2019-01" db="EMBL/GenBank/DDBJ databases">
        <title>Genome sequence of Desulfonema ishimotonii strain Tokyo 01.</title>
        <authorList>
            <person name="Fukui M."/>
        </authorList>
    </citation>
    <scope>NUCLEOTIDE SEQUENCE [LARGE SCALE GENOMIC DNA]</scope>
    <source>
        <strain evidence="3">Tokyo 01</strain>
    </source>
</reference>
<reference evidence="3" key="1">
    <citation type="submission" date="2017-11" db="EMBL/GenBank/DDBJ databases">
        <authorList>
            <person name="Watanabe M."/>
            <person name="Kojima H."/>
        </authorList>
    </citation>
    <scope>NUCLEOTIDE SEQUENCE [LARGE SCALE GENOMIC DNA]</scope>
    <source>
        <strain evidence="3">Tokyo 01</strain>
    </source>
</reference>
<evidence type="ECO:0000313" key="2">
    <source>
        <dbReference type="EMBL" id="GBC59564.1"/>
    </source>
</evidence>
<keyword evidence="1" id="KW-0472">Membrane</keyword>
<keyword evidence="3" id="KW-1185">Reference proteome</keyword>
<comment type="caution">
    <text evidence="2">The sequence shown here is derived from an EMBL/GenBank/DDBJ whole genome shotgun (WGS) entry which is preliminary data.</text>
</comment>
<proteinExistence type="predicted"/>
<evidence type="ECO:0000313" key="3">
    <source>
        <dbReference type="Proteomes" id="UP000288096"/>
    </source>
</evidence>
<dbReference type="Proteomes" id="UP000288096">
    <property type="component" value="Unassembled WGS sequence"/>
</dbReference>
<dbReference type="RefSeq" id="WP_124327067.1">
    <property type="nucleotide sequence ID" value="NZ_BEXT01000001.1"/>
</dbReference>
<dbReference type="PANTHER" id="PTHR35867:SF1">
    <property type="entry name" value="PROTEIN RSEC"/>
    <property type="match status" value="1"/>
</dbReference>
<sequence>MPLQTLLTVPTTPNLFRKVITLGNLLTENGIVKRVDATTAWVKTIRKSTCEGCSSKDSCEAAKEAEVQAINTVGARVGDTVTVGFERGSFIKISMMLYLFPVFCLIAGAVIGTHLAPGYDMDKSAVQALFSFGFFLLSFLLLRLVSGKLSGNQKYQARIVRIRREPVKAAPCKQSA</sequence>
<keyword evidence="1" id="KW-0812">Transmembrane</keyword>
<organism evidence="2 3">
    <name type="scientific">Desulfonema ishimotonii</name>
    <dbReference type="NCBI Taxonomy" id="45657"/>
    <lineage>
        <taxon>Bacteria</taxon>
        <taxon>Pseudomonadati</taxon>
        <taxon>Thermodesulfobacteriota</taxon>
        <taxon>Desulfobacteria</taxon>
        <taxon>Desulfobacterales</taxon>
        <taxon>Desulfococcaceae</taxon>
        <taxon>Desulfonema</taxon>
    </lineage>
</organism>
<dbReference type="PIRSF" id="PIRSF004923">
    <property type="entry name" value="RseC"/>
    <property type="match status" value="1"/>
</dbReference>
<dbReference type="EMBL" id="BEXT01000001">
    <property type="protein sequence ID" value="GBC59564.1"/>
    <property type="molecule type" value="Genomic_DNA"/>
</dbReference>
<dbReference type="OrthoDB" id="5514770at2"/>
<gene>
    <name evidence="2" type="ORF">DENIS_0503</name>
</gene>
<dbReference type="InterPro" id="IPR026268">
    <property type="entry name" value="RseC"/>
</dbReference>
<dbReference type="PANTHER" id="PTHR35867">
    <property type="entry name" value="PROTEIN RSEC"/>
    <property type="match status" value="1"/>
</dbReference>
<keyword evidence="1" id="KW-1133">Transmembrane helix</keyword>
<evidence type="ECO:0008006" key="4">
    <source>
        <dbReference type="Google" id="ProtNLM"/>
    </source>
</evidence>
<feature type="transmembrane region" description="Helical" evidence="1">
    <location>
        <begin position="97"/>
        <end position="119"/>
    </location>
</feature>
<feature type="transmembrane region" description="Helical" evidence="1">
    <location>
        <begin position="125"/>
        <end position="145"/>
    </location>
</feature>
<name>A0A401FRH3_9BACT</name>
<protein>
    <recommendedName>
        <fullName evidence="4">Fis family transcriptional regulator</fullName>
    </recommendedName>
</protein>
<dbReference type="InterPro" id="IPR007359">
    <property type="entry name" value="SigmaE_reg_RseC_MucC"/>
</dbReference>